<dbReference type="Proteomes" id="UP000188342">
    <property type="component" value="Unassembled WGS sequence"/>
</dbReference>
<organism evidence="1 2">
    <name type="scientific">Luteococcus japonicus LSP_Lj1</name>
    <dbReference type="NCBI Taxonomy" id="1255658"/>
    <lineage>
        <taxon>Bacteria</taxon>
        <taxon>Bacillati</taxon>
        <taxon>Actinomycetota</taxon>
        <taxon>Actinomycetes</taxon>
        <taxon>Propionibacteriales</taxon>
        <taxon>Propionibacteriaceae</taxon>
        <taxon>Luteococcus</taxon>
    </lineage>
</organism>
<evidence type="ECO:0000313" key="1">
    <source>
        <dbReference type="EMBL" id="SJN30703.1"/>
    </source>
</evidence>
<gene>
    <name evidence="1" type="ORF">FM114_07195</name>
</gene>
<accession>A0A1R4JG15</accession>
<keyword evidence="2" id="KW-1185">Reference proteome</keyword>
<reference evidence="1 2" key="1">
    <citation type="submission" date="2017-02" db="EMBL/GenBank/DDBJ databases">
        <authorList>
            <person name="Peterson S.W."/>
        </authorList>
    </citation>
    <scope>NUCLEOTIDE SEQUENCE [LARGE SCALE GENOMIC DNA]</scope>
    <source>
        <strain evidence="1 2">LSP_Lj1</strain>
    </source>
</reference>
<protein>
    <submittedName>
        <fullName evidence="1">Uncharacterized protein</fullName>
    </submittedName>
</protein>
<dbReference type="STRING" id="1255658.FM114_07195"/>
<evidence type="ECO:0000313" key="2">
    <source>
        <dbReference type="Proteomes" id="UP000188342"/>
    </source>
</evidence>
<dbReference type="EMBL" id="FUKQ01000028">
    <property type="protein sequence ID" value="SJN30703.1"/>
    <property type="molecule type" value="Genomic_DNA"/>
</dbReference>
<name>A0A1R4JG15_9ACTN</name>
<dbReference type="AlphaFoldDB" id="A0A1R4JG15"/>
<sequence length="488" mass="51374">MSIWTDIVGAVTAADQAAQQAFATAGEWAFYQVGKVFDTRVAPPTCTGKPAWLTSSTFMITDKNNSLNFCVGADPKDPTRVVVKVTNNRGFAHAATITPKTAWVRNTGMDPADLADILAAAGKLNEDLSHTWSLFVPPGAILLEPGKELSFSATEAQIRALGDKTTVLTLDKPTALSFLISLLGQLVGTQIGDLADGYVVAAMAISSCSADLLKATDGGTRTKAALTCLSTIQTSLAQRVAEYLTSRGKDPAVVGKLAGSIAAKITMVLAITGPIFTTANYIGEQTVPDSARRVNLFTTTPKSTAALKWVRVDPWANGRDASAEVADPAGDPFRCHPSETLADRSDAYYCIHFDTVSDPCFLNPSDSSRLLCGGYKDQWGLIEDATVNDVNPGANDGGVGVQPAYMVHLTNGATCQRAILLGDYAPPRDGLLVAGLCMSGPYGEDGAIWWATPEATGDAYNVMGARGQTWQVVVGGGGTIETVDIAYH</sequence>
<proteinExistence type="predicted"/>